<dbReference type="Gene3D" id="3.40.630.30">
    <property type="match status" value="1"/>
</dbReference>
<keyword evidence="2" id="KW-1185">Reference proteome</keyword>
<reference evidence="1 2" key="1">
    <citation type="submission" date="2017-08" db="EMBL/GenBank/DDBJ databases">
        <title>The complete genome sequence of Maribacter sp. B1, isolated from deep-sea sediment.</title>
        <authorList>
            <person name="Wu Y.-H."/>
            <person name="Cheng H."/>
            <person name="Xu X.-W."/>
        </authorList>
    </citation>
    <scope>NUCLEOTIDE SEQUENCE [LARGE SCALE GENOMIC DNA]</scope>
    <source>
        <strain evidence="1 2">B1</strain>
    </source>
</reference>
<sequence>MILPKNYLKRLELEQLFDLAKFVVNENFKHHTSSIYPENYENDISSIFQEEMLYFKNAGIFVSKDEDNSIIGSIRVLRWNYKDILPIQKIFGINPLLLNGYDINKSIWHIGRFAIKKGVKDINLFKRLMVCAIAPICQDKNAVAYAECDSKLLRVMLALGIKATPVDKPINYLGSETIPVSMRYKDLIGFYNKNKSLVPVDFLTSTMNSELPKRVVSPVHQYNYSLV</sequence>
<evidence type="ECO:0000313" key="2">
    <source>
        <dbReference type="Proteomes" id="UP000215244"/>
    </source>
</evidence>
<proteinExistence type="predicted"/>
<accession>A0A223V8F7</accession>
<dbReference type="Proteomes" id="UP000215244">
    <property type="component" value="Chromosome"/>
</dbReference>
<dbReference type="OrthoDB" id="1160046at2"/>
<dbReference type="EMBL" id="CP022957">
    <property type="protein sequence ID" value="ASV31527.1"/>
    <property type="molecule type" value="Genomic_DNA"/>
</dbReference>
<dbReference type="InterPro" id="IPR016181">
    <property type="entry name" value="Acyl_CoA_acyltransferase"/>
</dbReference>
<name>A0A223V8F7_9FLAO</name>
<dbReference type="RefSeq" id="WP_094998129.1">
    <property type="nucleotide sequence ID" value="NZ_BMJL01000015.1"/>
</dbReference>
<organism evidence="1 2">
    <name type="scientific">Maribacter cobaltidurans</name>
    <dbReference type="NCBI Taxonomy" id="1178778"/>
    <lineage>
        <taxon>Bacteria</taxon>
        <taxon>Pseudomonadati</taxon>
        <taxon>Bacteroidota</taxon>
        <taxon>Flavobacteriia</taxon>
        <taxon>Flavobacteriales</taxon>
        <taxon>Flavobacteriaceae</taxon>
        <taxon>Maribacter</taxon>
    </lineage>
</organism>
<dbReference type="AlphaFoldDB" id="A0A223V8F7"/>
<evidence type="ECO:0000313" key="1">
    <source>
        <dbReference type="EMBL" id="ASV31527.1"/>
    </source>
</evidence>
<dbReference type="KEGG" id="marb:CJ263_15625"/>
<dbReference type="SUPFAM" id="SSF55729">
    <property type="entry name" value="Acyl-CoA N-acyltransferases (Nat)"/>
    <property type="match status" value="1"/>
</dbReference>
<protein>
    <submittedName>
        <fullName evidence="1">Uncharacterized protein</fullName>
    </submittedName>
</protein>
<gene>
    <name evidence="1" type="ORF">CJ263_15625</name>
</gene>